<sequence length="128" mass="14207">MNKPKIYLAAARTGFAMFFFRAISFLKSHSESHPKVFFSAMVLTMAFSALVSFTVLRQPPSAKPMINMAETAPGLKLPAGPAALLEVVALQAELKTFLDKKTPDAQDSSRMEEILDRIQQLHSKLKRP</sequence>
<organism evidence="2 3">
    <name type="scientific">Pedobacter agri</name>
    <dbReference type="NCBI Taxonomy" id="454586"/>
    <lineage>
        <taxon>Bacteria</taxon>
        <taxon>Pseudomonadati</taxon>
        <taxon>Bacteroidota</taxon>
        <taxon>Sphingobacteriia</taxon>
        <taxon>Sphingobacteriales</taxon>
        <taxon>Sphingobacteriaceae</taxon>
        <taxon>Pedobacter</taxon>
    </lineage>
</organism>
<comment type="caution">
    <text evidence="2">The sequence shown here is derived from an EMBL/GenBank/DDBJ whole genome shotgun (WGS) entry which is preliminary data.</text>
</comment>
<feature type="transmembrane region" description="Helical" evidence="1">
    <location>
        <begin position="6"/>
        <end position="24"/>
    </location>
</feature>
<dbReference type="Proteomes" id="UP001142592">
    <property type="component" value="Unassembled WGS sequence"/>
</dbReference>
<keyword evidence="3" id="KW-1185">Reference proteome</keyword>
<name>A0A9X3I7E0_9SPHI</name>
<proteinExistence type="predicted"/>
<keyword evidence="1" id="KW-1133">Transmembrane helix</keyword>
<accession>A0A9X3I7E0</accession>
<evidence type="ECO:0000313" key="3">
    <source>
        <dbReference type="Proteomes" id="UP001142592"/>
    </source>
</evidence>
<keyword evidence="1" id="KW-0472">Membrane</keyword>
<reference evidence="2" key="1">
    <citation type="submission" date="2022-11" db="EMBL/GenBank/DDBJ databases">
        <authorList>
            <person name="Graham C."/>
            <person name="Newman J.D."/>
        </authorList>
    </citation>
    <scope>NUCLEOTIDE SEQUENCE</scope>
    <source>
        <strain evidence="2">DSM 19486</strain>
    </source>
</reference>
<protein>
    <submittedName>
        <fullName evidence="2">Uncharacterized protein</fullName>
    </submittedName>
</protein>
<keyword evidence="1" id="KW-0812">Transmembrane</keyword>
<dbReference type="RefSeq" id="WP_029204588.1">
    <property type="nucleotide sequence ID" value="NZ_JAPJUH010000001.1"/>
</dbReference>
<dbReference type="EMBL" id="JAPJUH010000001">
    <property type="protein sequence ID" value="MCX3263667.1"/>
    <property type="molecule type" value="Genomic_DNA"/>
</dbReference>
<evidence type="ECO:0000256" key="1">
    <source>
        <dbReference type="SAM" id="Phobius"/>
    </source>
</evidence>
<dbReference type="AlphaFoldDB" id="A0A9X3I7E0"/>
<evidence type="ECO:0000313" key="2">
    <source>
        <dbReference type="EMBL" id="MCX3263667.1"/>
    </source>
</evidence>
<gene>
    <name evidence="2" type="ORF">OQZ29_02865</name>
</gene>
<feature type="transmembrane region" description="Helical" evidence="1">
    <location>
        <begin position="36"/>
        <end position="56"/>
    </location>
</feature>